<feature type="domain" description="Secretion system C-terminal sorting" evidence="3">
    <location>
        <begin position="508"/>
        <end position="578"/>
    </location>
</feature>
<dbReference type="STRING" id="1155689.SAMN05444278_10637"/>
<dbReference type="EMBL" id="FQTW01000006">
    <property type="protein sequence ID" value="SHE81537.1"/>
    <property type="molecule type" value="Genomic_DNA"/>
</dbReference>
<name>A0A1M4WK23_9FLAO</name>
<feature type="signal peptide" evidence="2">
    <location>
        <begin position="1"/>
        <end position="21"/>
    </location>
</feature>
<dbReference type="AlphaFoldDB" id="A0A1M4WK23"/>
<evidence type="ECO:0000256" key="2">
    <source>
        <dbReference type="SAM" id="SignalP"/>
    </source>
</evidence>
<dbReference type="NCBIfam" id="TIGR04183">
    <property type="entry name" value="Por_Secre_tail"/>
    <property type="match status" value="1"/>
</dbReference>
<evidence type="ECO:0000256" key="1">
    <source>
        <dbReference type="ARBA" id="ARBA00022729"/>
    </source>
</evidence>
<keyword evidence="5" id="KW-1185">Reference proteome</keyword>
<dbReference type="PANTHER" id="PTHR37397">
    <property type="entry name" value="SI:CH211-183D21.1"/>
    <property type="match status" value="1"/>
</dbReference>
<accession>A0A1M4WK23</accession>
<feature type="chain" id="PRO_5012160433" evidence="2">
    <location>
        <begin position="22"/>
        <end position="579"/>
    </location>
</feature>
<proteinExistence type="predicted"/>
<organism evidence="4 5">
    <name type="scientific">Psychroflexus salarius</name>
    <dbReference type="NCBI Taxonomy" id="1155689"/>
    <lineage>
        <taxon>Bacteria</taxon>
        <taxon>Pseudomonadati</taxon>
        <taxon>Bacteroidota</taxon>
        <taxon>Flavobacteriia</taxon>
        <taxon>Flavobacteriales</taxon>
        <taxon>Flavobacteriaceae</taxon>
        <taxon>Psychroflexus</taxon>
    </lineage>
</organism>
<protein>
    <submittedName>
        <fullName evidence="4">Por secretion system C-terminal sorting domain-containing protein</fullName>
    </submittedName>
</protein>
<dbReference type="PANTHER" id="PTHR37397:SF1">
    <property type="entry name" value="LTD DOMAIN-CONTAINING PROTEIN"/>
    <property type="match status" value="1"/>
</dbReference>
<gene>
    <name evidence="4" type="ORF">SAMN05444278_10637</name>
</gene>
<evidence type="ECO:0000313" key="4">
    <source>
        <dbReference type="EMBL" id="SHE81537.1"/>
    </source>
</evidence>
<dbReference type="RefSeq" id="WP_073193155.1">
    <property type="nucleotide sequence ID" value="NZ_FQTW01000006.1"/>
</dbReference>
<evidence type="ECO:0000259" key="3">
    <source>
        <dbReference type="Pfam" id="PF18962"/>
    </source>
</evidence>
<dbReference type="Pfam" id="PF18962">
    <property type="entry name" value="Por_Secre_tail"/>
    <property type="match status" value="1"/>
</dbReference>
<evidence type="ECO:0000313" key="5">
    <source>
        <dbReference type="Proteomes" id="UP000184462"/>
    </source>
</evidence>
<reference evidence="4 5" key="1">
    <citation type="submission" date="2016-11" db="EMBL/GenBank/DDBJ databases">
        <authorList>
            <person name="Jaros S."/>
            <person name="Januszkiewicz K."/>
            <person name="Wedrychowicz H."/>
        </authorList>
    </citation>
    <scope>NUCLEOTIDE SEQUENCE [LARGE SCALE GENOMIC DNA]</scope>
    <source>
        <strain evidence="4 5">DSM 25661</strain>
    </source>
</reference>
<dbReference type="InterPro" id="IPR026444">
    <property type="entry name" value="Secre_tail"/>
</dbReference>
<sequence length="579" mass="62110">MKKITLLFLFFSFIGFSQVINEVDADQSGNDSAEFVEISWTANTALDGLVLVMFNGSDDQSYAAYDLDGFSTDANGLFVLGNTGVNNAQITLPSNGLQNGPDAVALYTANDSDFPNDTPLTTTNLLSALVYGTNDSDDTELLTGLNETIQYNDTESESIQRQTDGSYLIAVPTPGAPNTSQSCDFTIENVETTCDNITSGQDTYTTSIQYSGGGNDTFTVTSTEGSIDLSAGDPTTDATGTISITSVTENVNFTVNISNTGVCDENIDIFSPDCEPTTDLPIYEAFDYATNPDVTSVSDWENFSGSGNTVEVIQDNLTYSGISASTGNAINIEGGGDDVEREFTTVSTGEVFASFMIKVNDLSNLTNNTQGGYFALFGNFDTRLWIRPVTSTTYDIAYTNASSASVFTTTQFNTGDVVFIVMNYNTDNGELKAWINPAETDLGGTAPTATLTDTDSSPGGIGRFGLRQDSTGETPLLTFDELRIGTTWDEVTPTTLSNTSFAENNFKLYPNPSKSEAINISSNNNSNFEVSIFNMLGKEVLTKNVKASTKLNISNLQSGVYLVRMTQGNQSSTKKLIIQ</sequence>
<dbReference type="Proteomes" id="UP000184462">
    <property type="component" value="Unassembled WGS sequence"/>
</dbReference>
<keyword evidence="1 2" id="KW-0732">Signal</keyword>
<dbReference type="OrthoDB" id="1056765at2"/>